<dbReference type="GO" id="GO:0005525">
    <property type="term" value="F:GTP binding"/>
    <property type="evidence" value="ECO:0007669"/>
    <property type="project" value="InterPro"/>
</dbReference>
<dbReference type="InterPro" id="IPR001806">
    <property type="entry name" value="Small_GTPase"/>
</dbReference>
<reference evidence="1" key="1">
    <citation type="submission" date="2021-01" db="EMBL/GenBank/DDBJ databases">
        <authorList>
            <consortium name="Genoscope - CEA"/>
            <person name="William W."/>
        </authorList>
    </citation>
    <scope>NUCLEOTIDE SEQUENCE</scope>
</reference>
<keyword evidence="2" id="KW-1185">Reference proteome</keyword>
<dbReference type="EMBL" id="CAJJDN010000075">
    <property type="protein sequence ID" value="CAD8101073.1"/>
    <property type="molecule type" value="Genomic_DNA"/>
</dbReference>
<accession>A0A8S1PED9</accession>
<organism evidence="1 2">
    <name type="scientific">Paramecium sonneborni</name>
    <dbReference type="NCBI Taxonomy" id="65129"/>
    <lineage>
        <taxon>Eukaryota</taxon>
        <taxon>Sar</taxon>
        <taxon>Alveolata</taxon>
        <taxon>Ciliophora</taxon>
        <taxon>Intramacronucleata</taxon>
        <taxon>Oligohymenophorea</taxon>
        <taxon>Peniculida</taxon>
        <taxon>Parameciidae</taxon>
        <taxon>Paramecium</taxon>
    </lineage>
</organism>
<evidence type="ECO:0000313" key="1">
    <source>
        <dbReference type="EMBL" id="CAD8101073.1"/>
    </source>
</evidence>
<sequence>MNIRGQNSKIHLWDTAGDEKFIFLISQYYRNVMHLSLCMILYKVKPFYLFQLDSKNQKKKSKRM</sequence>
<dbReference type="Proteomes" id="UP000692954">
    <property type="component" value="Unassembled WGS sequence"/>
</dbReference>
<dbReference type="AlphaFoldDB" id="A0A8S1PED9"/>
<proteinExistence type="predicted"/>
<gene>
    <name evidence="1" type="ORF">PSON_ATCC_30995.1.T0750082</name>
</gene>
<protein>
    <submittedName>
        <fullName evidence="1">Uncharacterized protein</fullName>
    </submittedName>
</protein>
<evidence type="ECO:0000313" key="2">
    <source>
        <dbReference type="Proteomes" id="UP000692954"/>
    </source>
</evidence>
<comment type="caution">
    <text evidence="1">The sequence shown here is derived from an EMBL/GenBank/DDBJ whole genome shotgun (WGS) entry which is preliminary data.</text>
</comment>
<dbReference type="GO" id="GO:0003924">
    <property type="term" value="F:GTPase activity"/>
    <property type="evidence" value="ECO:0007669"/>
    <property type="project" value="InterPro"/>
</dbReference>
<dbReference type="Pfam" id="PF00071">
    <property type="entry name" value="Ras"/>
    <property type="match status" value="1"/>
</dbReference>
<name>A0A8S1PED9_9CILI</name>